<dbReference type="Pfam" id="PF08241">
    <property type="entry name" value="Methyltransf_11"/>
    <property type="match status" value="1"/>
</dbReference>
<gene>
    <name evidence="2" type="ORF">C7B46_14230</name>
</gene>
<dbReference type="Proteomes" id="UP000242972">
    <property type="component" value="Unassembled WGS sequence"/>
</dbReference>
<dbReference type="SUPFAM" id="SSF53335">
    <property type="entry name" value="S-adenosyl-L-methionine-dependent methyltransferases"/>
    <property type="match status" value="1"/>
</dbReference>
<dbReference type="Gene3D" id="3.40.50.150">
    <property type="entry name" value="Vaccinia Virus protein VP39"/>
    <property type="match status" value="1"/>
</dbReference>
<dbReference type="EMBL" id="PXYW01000040">
    <property type="protein sequence ID" value="PSR32474.1"/>
    <property type="molecule type" value="Genomic_DNA"/>
</dbReference>
<dbReference type="PANTHER" id="PTHR43591">
    <property type="entry name" value="METHYLTRANSFERASE"/>
    <property type="match status" value="1"/>
</dbReference>
<accession>A0A2T2XD77</accession>
<name>A0A2T2XD77_9FIRM</name>
<protein>
    <recommendedName>
        <fullName evidence="1">Methyltransferase type 11 domain-containing protein</fullName>
    </recommendedName>
</protein>
<comment type="caution">
    <text evidence="2">The sequence shown here is derived from an EMBL/GenBank/DDBJ whole genome shotgun (WGS) entry which is preliminary data.</text>
</comment>
<sequence>MARFDVVADHYDAFCDTELGAFVDLVERQLIMELLDPLPHERIIDLGCGTGTYTVLIANRGCDLVGIDESEAMLARAVRKPIINGHVHYQRTDLTNLPGPSAMFDAGLMQVTLEFVSDPKSAMREAVRVIKPKGRLVLGLIHGPGPWAQSYRVRALADTTSVYHGARFWTIPEVNALLGAEPSSVRSGLYVAPNEFTTTQQAWALEYRYRVQRPLNDAGFVVLRYNLETLR</sequence>
<dbReference type="InterPro" id="IPR013216">
    <property type="entry name" value="Methyltransf_11"/>
</dbReference>
<dbReference type="PANTHER" id="PTHR43591:SF110">
    <property type="entry name" value="RHODANESE DOMAIN-CONTAINING PROTEIN"/>
    <property type="match status" value="1"/>
</dbReference>
<feature type="domain" description="Methyltransferase type 11" evidence="1">
    <location>
        <begin position="45"/>
        <end position="138"/>
    </location>
</feature>
<evidence type="ECO:0000259" key="1">
    <source>
        <dbReference type="Pfam" id="PF08241"/>
    </source>
</evidence>
<dbReference type="AlphaFoldDB" id="A0A2T2XD77"/>
<organism evidence="2 3">
    <name type="scientific">Sulfobacillus benefaciens</name>
    <dbReference type="NCBI Taxonomy" id="453960"/>
    <lineage>
        <taxon>Bacteria</taxon>
        <taxon>Bacillati</taxon>
        <taxon>Bacillota</taxon>
        <taxon>Clostridia</taxon>
        <taxon>Eubacteriales</taxon>
        <taxon>Clostridiales Family XVII. Incertae Sedis</taxon>
        <taxon>Sulfobacillus</taxon>
    </lineage>
</organism>
<proteinExistence type="predicted"/>
<evidence type="ECO:0000313" key="3">
    <source>
        <dbReference type="Proteomes" id="UP000242972"/>
    </source>
</evidence>
<dbReference type="InterPro" id="IPR029063">
    <property type="entry name" value="SAM-dependent_MTases_sf"/>
</dbReference>
<reference evidence="2 3" key="1">
    <citation type="journal article" date="2014" name="BMC Genomics">
        <title>Comparison of environmental and isolate Sulfobacillus genomes reveals diverse carbon, sulfur, nitrogen, and hydrogen metabolisms.</title>
        <authorList>
            <person name="Justice N.B."/>
            <person name="Norman A."/>
            <person name="Brown C.T."/>
            <person name="Singh A."/>
            <person name="Thomas B.C."/>
            <person name="Banfield J.F."/>
        </authorList>
    </citation>
    <scope>NUCLEOTIDE SEQUENCE [LARGE SCALE GENOMIC DNA]</scope>
    <source>
        <strain evidence="2">AMDSBA4</strain>
    </source>
</reference>
<dbReference type="GO" id="GO:0008757">
    <property type="term" value="F:S-adenosylmethionine-dependent methyltransferase activity"/>
    <property type="evidence" value="ECO:0007669"/>
    <property type="project" value="InterPro"/>
</dbReference>
<evidence type="ECO:0000313" key="2">
    <source>
        <dbReference type="EMBL" id="PSR32474.1"/>
    </source>
</evidence>
<dbReference type="CDD" id="cd02440">
    <property type="entry name" value="AdoMet_MTases"/>
    <property type="match status" value="1"/>
</dbReference>